<dbReference type="RefSeq" id="WP_207299224.1">
    <property type="nucleotide sequence ID" value="NZ_CP071444.1"/>
</dbReference>
<dbReference type="KEGG" id="alka:J0B03_08685"/>
<dbReference type="InterPro" id="IPR007362">
    <property type="entry name" value="DUF429"/>
</dbReference>
<dbReference type="EMBL" id="CP071444">
    <property type="protein sequence ID" value="QSX07882.1"/>
    <property type="molecule type" value="Genomic_DNA"/>
</dbReference>
<accession>A0A975AGY7</accession>
<evidence type="ECO:0000313" key="2">
    <source>
        <dbReference type="Proteomes" id="UP000663499"/>
    </source>
</evidence>
<proteinExistence type="predicted"/>
<gene>
    <name evidence="1" type="ORF">J0B03_08685</name>
</gene>
<evidence type="ECO:0000313" key="1">
    <source>
        <dbReference type="EMBL" id="QSX07882.1"/>
    </source>
</evidence>
<sequence length="245" mass="27811">MSVHLGIDVSKGKWLVVALEEKKAWWRLCHTLEECLQSWPEATTVLVDIPLGLPESIMDQRPESQARKQLKGKGSSVFPVPCRQAVYTKEKEQAKQVNRQILGKSISEQTWNIMGKIRHADEFLQEHPTWKNRILESHPELCFAKFRGGVPVLEKKTTEEGRRIRVELLEKVLPGMKAFLEETLETMEKGRRDDLLDAACLAVAGKIMGNSGVGRIPEGPQDDSQGILMQMVYPKSKIEKNRSKK</sequence>
<dbReference type="AlphaFoldDB" id="A0A975AGY7"/>
<protein>
    <submittedName>
        <fullName evidence="1">DUF429 domain-containing protein</fullName>
    </submittedName>
</protein>
<keyword evidence="2" id="KW-1185">Reference proteome</keyword>
<dbReference type="Pfam" id="PF04250">
    <property type="entry name" value="DUF429"/>
    <property type="match status" value="1"/>
</dbReference>
<name>A0A975AGY7_9FIRM</name>
<reference evidence="1" key="1">
    <citation type="submission" date="2021-03" db="EMBL/GenBank/DDBJ databases">
        <title>Alkalibacter marinus sp. nov., isolated from tidal flat sediment.</title>
        <authorList>
            <person name="Namirimu T."/>
            <person name="Yang J.-A."/>
            <person name="Yang S.-H."/>
            <person name="Kim Y.-J."/>
            <person name="Kwon K.K."/>
        </authorList>
    </citation>
    <scope>NUCLEOTIDE SEQUENCE</scope>
    <source>
        <strain evidence="1">ES005</strain>
    </source>
</reference>
<dbReference type="Proteomes" id="UP000663499">
    <property type="component" value="Chromosome"/>
</dbReference>
<organism evidence="1 2">
    <name type="scientific">Alkalibacter rhizosphaerae</name>
    <dbReference type="NCBI Taxonomy" id="2815577"/>
    <lineage>
        <taxon>Bacteria</taxon>
        <taxon>Bacillati</taxon>
        <taxon>Bacillota</taxon>
        <taxon>Clostridia</taxon>
        <taxon>Eubacteriales</taxon>
        <taxon>Eubacteriaceae</taxon>
        <taxon>Alkalibacter</taxon>
    </lineage>
</organism>